<sequence>MCVLAFCCLHVQCVFAQSVFVVCDFWRHELRCCLREFVSSESLMNLHDHI</sequence>
<keyword evidence="1" id="KW-0732">Signal</keyword>
<feature type="chain" id="PRO_5010126733" evidence="1">
    <location>
        <begin position="17"/>
        <end position="50"/>
    </location>
</feature>
<reference evidence="3" key="1">
    <citation type="journal article" date="2012" name="Nat. Biotechnol.">
        <title>Reference genome sequence of the model plant Setaria.</title>
        <authorList>
            <person name="Bennetzen J.L."/>
            <person name="Schmutz J."/>
            <person name="Wang H."/>
            <person name="Percifield R."/>
            <person name="Hawkins J."/>
            <person name="Pontaroli A.C."/>
            <person name="Estep M."/>
            <person name="Feng L."/>
            <person name="Vaughn J.N."/>
            <person name="Grimwood J."/>
            <person name="Jenkins J."/>
            <person name="Barry K."/>
            <person name="Lindquist E."/>
            <person name="Hellsten U."/>
            <person name="Deshpande S."/>
            <person name="Wang X."/>
            <person name="Wu X."/>
            <person name="Mitros T."/>
            <person name="Triplett J."/>
            <person name="Yang X."/>
            <person name="Ye C.Y."/>
            <person name="Mauro-Herrera M."/>
            <person name="Wang L."/>
            <person name="Li P."/>
            <person name="Sharma M."/>
            <person name="Sharma R."/>
            <person name="Ronald P.C."/>
            <person name="Panaud O."/>
            <person name="Kellogg E.A."/>
            <person name="Brutnell T.P."/>
            <person name="Doust A.N."/>
            <person name="Tuskan G.A."/>
            <person name="Rokhsar D."/>
            <person name="Devos K.M."/>
        </authorList>
    </citation>
    <scope>NUCLEOTIDE SEQUENCE [LARGE SCALE GENOMIC DNA]</scope>
    <source>
        <strain evidence="3">cv. Yugu1</strain>
    </source>
</reference>
<accession>K3YFT8</accession>
<evidence type="ECO:0000313" key="2">
    <source>
        <dbReference type="EnsemblPlants" id="KQK98734"/>
    </source>
</evidence>
<keyword evidence="3" id="KW-1185">Reference proteome</keyword>
<reference evidence="2" key="2">
    <citation type="submission" date="2018-08" db="UniProtKB">
        <authorList>
            <consortium name="EnsemblPlants"/>
        </authorList>
    </citation>
    <scope>IDENTIFICATION</scope>
    <source>
        <strain evidence="2">Yugu1</strain>
    </source>
</reference>
<dbReference type="InParanoid" id="K3YFT8"/>
<name>K3YFT8_SETIT</name>
<proteinExistence type="predicted"/>
<evidence type="ECO:0000313" key="3">
    <source>
        <dbReference type="Proteomes" id="UP000004995"/>
    </source>
</evidence>
<protein>
    <submittedName>
        <fullName evidence="2">Uncharacterized protein</fullName>
    </submittedName>
</protein>
<dbReference type="HOGENOM" id="CLU_3127858_0_0_1"/>
<dbReference type="Gramene" id="KQK98734">
    <property type="protein sequence ID" value="KQK98734"/>
    <property type="gene ID" value="SETIT_013106mg"/>
</dbReference>
<dbReference type="Proteomes" id="UP000004995">
    <property type="component" value="Unassembled WGS sequence"/>
</dbReference>
<feature type="signal peptide" evidence="1">
    <location>
        <begin position="1"/>
        <end position="16"/>
    </location>
</feature>
<evidence type="ECO:0000256" key="1">
    <source>
        <dbReference type="SAM" id="SignalP"/>
    </source>
</evidence>
<dbReference type="EMBL" id="AGNK02004497">
    <property type="status" value="NOT_ANNOTATED_CDS"/>
    <property type="molecule type" value="Genomic_DNA"/>
</dbReference>
<dbReference type="EnsemblPlants" id="KQK98734">
    <property type="protein sequence ID" value="KQK98734"/>
    <property type="gene ID" value="SETIT_013106mg"/>
</dbReference>
<dbReference type="AlphaFoldDB" id="K3YFT8"/>
<organism evidence="2 3">
    <name type="scientific">Setaria italica</name>
    <name type="common">Foxtail millet</name>
    <name type="synonym">Panicum italicum</name>
    <dbReference type="NCBI Taxonomy" id="4555"/>
    <lineage>
        <taxon>Eukaryota</taxon>
        <taxon>Viridiplantae</taxon>
        <taxon>Streptophyta</taxon>
        <taxon>Embryophyta</taxon>
        <taxon>Tracheophyta</taxon>
        <taxon>Spermatophyta</taxon>
        <taxon>Magnoliopsida</taxon>
        <taxon>Liliopsida</taxon>
        <taxon>Poales</taxon>
        <taxon>Poaceae</taxon>
        <taxon>PACMAD clade</taxon>
        <taxon>Panicoideae</taxon>
        <taxon>Panicodae</taxon>
        <taxon>Paniceae</taxon>
        <taxon>Cenchrinae</taxon>
        <taxon>Setaria</taxon>
    </lineage>
</organism>